<proteinExistence type="predicted"/>
<reference evidence="3" key="1">
    <citation type="submission" date="2017-01" db="EMBL/GenBank/DDBJ databases">
        <title>Comparative genomics of anhydrobiosis in the tardigrade Hypsibius dujardini.</title>
        <authorList>
            <person name="Yoshida Y."/>
            <person name="Koutsovoulos G."/>
            <person name="Laetsch D."/>
            <person name="Stevens L."/>
            <person name="Kumar S."/>
            <person name="Horikawa D."/>
            <person name="Ishino K."/>
            <person name="Komine S."/>
            <person name="Tomita M."/>
            <person name="Blaxter M."/>
            <person name="Arakawa K."/>
        </authorList>
    </citation>
    <scope>NUCLEOTIDE SEQUENCE [LARGE SCALE GENOMIC DNA]</scope>
    <source>
        <strain evidence="3">Z151</strain>
    </source>
</reference>
<evidence type="ECO:0000313" key="2">
    <source>
        <dbReference type="EMBL" id="OQV25288.1"/>
    </source>
</evidence>
<comment type="caution">
    <text evidence="2">The sequence shown here is derived from an EMBL/GenBank/DDBJ whole genome shotgun (WGS) entry which is preliminary data.</text>
</comment>
<feature type="chain" id="PRO_5012212926" evidence="1">
    <location>
        <begin position="18"/>
        <end position="179"/>
    </location>
</feature>
<dbReference type="EMBL" id="MTYJ01000003">
    <property type="protein sequence ID" value="OQV25288.1"/>
    <property type="molecule type" value="Genomic_DNA"/>
</dbReference>
<name>A0A1W0XD14_HYPEX</name>
<evidence type="ECO:0000313" key="3">
    <source>
        <dbReference type="Proteomes" id="UP000192578"/>
    </source>
</evidence>
<gene>
    <name evidence="2" type="ORF">BV898_00971</name>
</gene>
<feature type="signal peptide" evidence="1">
    <location>
        <begin position="1"/>
        <end position="17"/>
    </location>
</feature>
<accession>A0A1W0XD14</accession>
<dbReference type="Proteomes" id="UP000192578">
    <property type="component" value="Unassembled WGS sequence"/>
</dbReference>
<protein>
    <submittedName>
        <fullName evidence="2">Uncharacterized protein</fullName>
    </submittedName>
</protein>
<keyword evidence="3" id="KW-1185">Reference proteome</keyword>
<evidence type="ECO:0000256" key="1">
    <source>
        <dbReference type="SAM" id="SignalP"/>
    </source>
</evidence>
<dbReference type="OrthoDB" id="10551947at2759"/>
<sequence length="179" mass="19128">MMFPTLTVFCVIGLVYGQSMTGEDQTPDRLQMYQVLDEKADQILQMAQDLGAAVEALRAGRAREFLKGSMAVPLPNASGQQASDSPVDGSRFQGPLGSSFGPLEAFPLMSSPVSTISSDVKQGPEGARRSKRSYYGRSRYGGYGGYGRSYGGYGGYGRGYGGYGGYGRSYGGYGSRYYG</sequence>
<dbReference type="AlphaFoldDB" id="A0A1W0XD14"/>
<keyword evidence="1" id="KW-0732">Signal</keyword>
<organism evidence="2 3">
    <name type="scientific">Hypsibius exemplaris</name>
    <name type="common">Freshwater tardigrade</name>
    <dbReference type="NCBI Taxonomy" id="2072580"/>
    <lineage>
        <taxon>Eukaryota</taxon>
        <taxon>Metazoa</taxon>
        <taxon>Ecdysozoa</taxon>
        <taxon>Tardigrada</taxon>
        <taxon>Eutardigrada</taxon>
        <taxon>Parachela</taxon>
        <taxon>Hypsibioidea</taxon>
        <taxon>Hypsibiidae</taxon>
        <taxon>Hypsibius</taxon>
    </lineage>
</organism>